<keyword evidence="5 9" id="KW-1133">Transmembrane helix</keyword>
<evidence type="ECO:0000313" key="12">
    <source>
        <dbReference type="Proteomes" id="UP000026915"/>
    </source>
</evidence>
<evidence type="ECO:0000256" key="9">
    <source>
        <dbReference type="SAM" id="Phobius"/>
    </source>
</evidence>
<gene>
    <name evidence="11" type="ORF">TCM_024246</name>
</gene>
<feature type="transmembrane region" description="Helical" evidence="9">
    <location>
        <begin position="537"/>
        <end position="560"/>
    </location>
</feature>
<keyword evidence="3 9" id="KW-0812">Transmembrane</keyword>
<dbReference type="FunFam" id="1.20.1740.10:FF:000047">
    <property type="entry name" value="Amino acid transporter AVT1A"/>
    <property type="match status" value="1"/>
</dbReference>
<dbReference type="AlphaFoldDB" id="A0A061EV27"/>
<dbReference type="Proteomes" id="UP000026915">
    <property type="component" value="Chromosome 5"/>
</dbReference>
<dbReference type="InterPro" id="IPR013057">
    <property type="entry name" value="AA_transpt_TM"/>
</dbReference>
<feature type="transmembrane region" description="Helical" evidence="9">
    <location>
        <begin position="333"/>
        <end position="351"/>
    </location>
</feature>
<protein>
    <submittedName>
        <fullName evidence="11">Transmembrane amino acid transporter family protein, putative isoform 3</fullName>
    </submittedName>
</protein>
<proteinExistence type="inferred from homology"/>
<evidence type="ECO:0000256" key="4">
    <source>
        <dbReference type="ARBA" id="ARBA00022970"/>
    </source>
</evidence>
<dbReference type="InParanoid" id="A0A061EV27"/>
<accession>A0A061EV27</accession>
<evidence type="ECO:0000256" key="2">
    <source>
        <dbReference type="ARBA" id="ARBA00022448"/>
    </source>
</evidence>
<keyword evidence="6 9" id="KW-0472">Membrane</keyword>
<evidence type="ECO:0000256" key="8">
    <source>
        <dbReference type="SAM" id="MobiDB-lite"/>
    </source>
</evidence>
<sequence>MCTFITLSNLWSTASHSISLGNPAICLHDPSLCLFSISLSHSFYSTPIIFSFSLFYFIVAVMADKVKDRDDEEFFMEYDGADNEEDLEETKVDDGSSGNISDDDSEGGSGSPSAAFSSQQWPQSFQETMDPYTITASPSFGVLGGVPNFTHFSFSSQSKSSLDLDGKLPLLPEHQKSCQKDFLDSISRAPSSWSQKYSLHKQLTGEFPVAYGCNVTQTIFNTVNVMVGVGLLSTPYTIAEGGWASLLVLIVFAVICCYTAILMKYCFESREGIISYPDLGEAAFGRFGRLFISVVLYTELYSYCVEFIILEGDNLTRLFPGVSFDWPGLKMDSMHLFGILTAFVVLPTVWLKDLRLISYLSAGGVVATLVIVLCLLFLGAAGNVGFHHTGQALNWSGIPFVIGVYGFCHSGHSVFPNIYQSMADKSQFKRAMVLCFLLCILLYGGVAAMGFLEFGQGTLSQITLNMPPESFISKIALWTTVINPLTKYALLMIPLARSIEELLPDQVSNSLWCFIFLRAALVFSTVGAAFAMPFFGLMMALIGSVLSSMVAIIMPSLCFIKIVGRKATRAQIVLSITVAAVGIVFAIIGTYSALKGIASNY</sequence>
<dbReference type="Gramene" id="EOY08950">
    <property type="protein sequence ID" value="EOY08950"/>
    <property type="gene ID" value="TCM_024246"/>
</dbReference>
<feature type="transmembrane region" description="Helical" evidence="9">
    <location>
        <begin position="398"/>
        <end position="419"/>
    </location>
</feature>
<dbReference type="GO" id="GO:0015171">
    <property type="term" value="F:amino acid transmembrane transporter activity"/>
    <property type="evidence" value="ECO:0000318"/>
    <property type="project" value="GO_Central"/>
</dbReference>
<feature type="transmembrane region" description="Helical" evidence="9">
    <location>
        <begin position="511"/>
        <end position="531"/>
    </location>
</feature>
<name>A0A061EV27_THECC</name>
<dbReference type="PANTHER" id="PTHR22950:SF701">
    <property type="entry name" value="AMINO ACID TRANSPORTER AVT1A-LIKE"/>
    <property type="match status" value="1"/>
</dbReference>
<feature type="transmembrane region" description="Helical" evidence="9">
    <location>
        <begin position="219"/>
        <end position="238"/>
    </location>
</feature>
<organism evidence="11 12">
    <name type="scientific">Theobroma cacao</name>
    <name type="common">Cacao</name>
    <name type="synonym">Cocoa</name>
    <dbReference type="NCBI Taxonomy" id="3641"/>
    <lineage>
        <taxon>Eukaryota</taxon>
        <taxon>Viridiplantae</taxon>
        <taxon>Streptophyta</taxon>
        <taxon>Embryophyta</taxon>
        <taxon>Tracheophyta</taxon>
        <taxon>Spermatophyta</taxon>
        <taxon>Magnoliopsida</taxon>
        <taxon>eudicotyledons</taxon>
        <taxon>Gunneridae</taxon>
        <taxon>Pentapetalae</taxon>
        <taxon>rosids</taxon>
        <taxon>malvids</taxon>
        <taxon>Malvales</taxon>
        <taxon>Malvaceae</taxon>
        <taxon>Byttnerioideae</taxon>
        <taxon>Theobroma</taxon>
    </lineage>
</organism>
<feature type="transmembrane region" description="Helical" evidence="9">
    <location>
        <begin position="244"/>
        <end position="267"/>
    </location>
</feature>
<reference evidence="11 12" key="1">
    <citation type="journal article" date="2013" name="Genome Biol.">
        <title>The genome sequence of the most widely cultivated cacao type and its use to identify candidate genes regulating pod color.</title>
        <authorList>
            <person name="Motamayor J.C."/>
            <person name="Mockaitis K."/>
            <person name="Schmutz J."/>
            <person name="Haiminen N."/>
            <person name="Iii D.L."/>
            <person name="Cornejo O."/>
            <person name="Findley S.D."/>
            <person name="Zheng P."/>
            <person name="Utro F."/>
            <person name="Royaert S."/>
            <person name="Saski C."/>
            <person name="Jenkins J."/>
            <person name="Podicheti R."/>
            <person name="Zhao M."/>
            <person name="Scheffler B.E."/>
            <person name="Stack J.C."/>
            <person name="Feltus F.A."/>
            <person name="Mustiga G.M."/>
            <person name="Amores F."/>
            <person name="Phillips W."/>
            <person name="Marelli J.P."/>
            <person name="May G.D."/>
            <person name="Shapiro H."/>
            <person name="Ma J."/>
            <person name="Bustamante C.D."/>
            <person name="Schnell R.J."/>
            <person name="Main D."/>
            <person name="Gilbert D."/>
            <person name="Parida L."/>
            <person name="Kuhn D.N."/>
        </authorList>
    </citation>
    <scope>NUCLEOTIDE SEQUENCE [LARGE SCALE GENOMIC DNA]</scope>
    <source>
        <strain evidence="12">cv. Matina 1-6</strain>
    </source>
</reference>
<feature type="domain" description="Amino acid transporter transmembrane" evidence="10">
    <location>
        <begin position="214"/>
        <end position="593"/>
    </location>
</feature>
<dbReference type="GO" id="GO:0031090">
    <property type="term" value="C:organelle membrane"/>
    <property type="evidence" value="ECO:0007669"/>
    <property type="project" value="UniProtKB-ARBA"/>
</dbReference>
<comment type="subcellular location">
    <subcellularLocation>
        <location evidence="1">Membrane</location>
        <topology evidence="1">Multi-pass membrane protein</topology>
    </subcellularLocation>
</comment>
<evidence type="ECO:0000256" key="6">
    <source>
        <dbReference type="ARBA" id="ARBA00023136"/>
    </source>
</evidence>
<evidence type="ECO:0000256" key="7">
    <source>
        <dbReference type="ARBA" id="ARBA00049662"/>
    </source>
</evidence>
<evidence type="ECO:0000259" key="10">
    <source>
        <dbReference type="Pfam" id="PF01490"/>
    </source>
</evidence>
<feature type="transmembrane region" description="Helical" evidence="9">
    <location>
        <begin position="44"/>
        <end position="63"/>
    </location>
</feature>
<evidence type="ECO:0000256" key="3">
    <source>
        <dbReference type="ARBA" id="ARBA00022692"/>
    </source>
</evidence>
<feature type="transmembrane region" description="Helical" evidence="9">
    <location>
        <begin position="572"/>
        <end position="594"/>
    </location>
</feature>
<keyword evidence="2" id="KW-0813">Transport</keyword>
<dbReference type="GO" id="GO:0016020">
    <property type="term" value="C:membrane"/>
    <property type="evidence" value="ECO:0000318"/>
    <property type="project" value="GO_Central"/>
</dbReference>
<dbReference type="FunCoup" id="A0A061EV27">
    <property type="interactions" value="141"/>
</dbReference>
<keyword evidence="12" id="KW-1185">Reference proteome</keyword>
<feature type="transmembrane region" description="Helical" evidence="9">
    <location>
        <begin position="358"/>
        <end position="378"/>
    </location>
</feature>
<dbReference type="GO" id="GO:0003333">
    <property type="term" value="P:amino acid transmembrane transport"/>
    <property type="evidence" value="ECO:0000318"/>
    <property type="project" value="GO_Central"/>
</dbReference>
<dbReference type="Pfam" id="PF01490">
    <property type="entry name" value="Aa_trans"/>
    <property type="match status" value="1"/>
</dbReference>
<keyword evidence="4" id="KW-0029">Amino-acid transport</keyword>
<evidence type="ECO:0000256" key="5">
    <source>
        <dbReference type="ARBA" id="ARBA00022989"/>
    </source>
</evidence>
<feature type="transmembrane region" description="Helical" evidence="9">
    <location>
        <begin position="431"/>
        <end position="451"/>
    </location>
</feature>
<evidence type="ECO:0000256" key="1">
    <source>
        <dbReference type="ARBA" id="ARBA00004141"/>
    </source>
</evidence>
<dbReference type="PANTHER" id="PTHR22950">
    <property type="entry name" value="AMINO ACID TRANSPORTER"/>
    <property type="match status" value="1"/>
</dbReference>
<evidence type="ECO:0000313" key="11">
    <source>
        <dbReference type="EMBL" id="EOY08950.1"/>
    </source>
</evidence>
<feature type="transmembrane region" description="Helical" evidence="9">
    <location>
        <begin position="287"/>
        <end position="310"/>
    </location>
</feature>
<dbReference type="EMBL" id="CM001883">
    <property type="protein sequence ID" value="EOY08950.1"/>
    <property type="molecule type" value="Genomic_DNA"/>
</dbReference>
<feature type="transmembrane region" description="Helical" evidence="9">
    <location>
        <begin position="471"/>
        <end position="490"/>
    </location>
</feature>
<feature type="region of interest" description="Disordered" evidence="8">
    <location>
        <begin position="85"/>
        <end position="117"/>
    </location>
</feature>
<comment type="similarity">
    <text evidence="7">Belongs to the amino acid/polyamine transporter 2 family. Amino acid/auxin permease (AAAP) (TC 2.A.18.5) subfamily.</text>
</comment>